<dbReference type="EMBL" id="NPBY01000083">
    <property type="protein sequence ID" value="PAD72047.1"/>
    <property type="molecule type" value="Genomic_DNA"/>
</dbReference>
<dbReference type="NCBIfam" id="TIGR00212">
    <property type="entry name" value="hemC"/>
    <property type="match status" value="1"/>
</dbReference>
<comment type="miscellaneous">
    <text evidence="8">The porphobilinogen subunits are added to the dipyrromethane group.</text>
</comment>
<dbReference type="Pfam" id="PF03900">
    <property type="entry name" value="Porphobil_deamC"/>
    <property type="match status" value="1"/>
</dbReference>
<dbReference type="Gene3D" id="3.40.190.10">
    <property type="entry name" value="Periplasmic binding protein-like II"/>
    <property type="match status" value="2"/>
</dbReference>
<dbReference type="InterPro" id="IPR022418">
    <property type="entry name" value="Porphobilinogen_deaminase_C"/>
</dbReference>
<dbReference type="Pfam" id="PF01379">
    <property type="entry name" value="Porphobil_deam"/>
    <property type="match status" value="1"/>
</dbReference>
<sequence>MTRTIVVGSRQSALALTQTGHVIDDLKRIAKEQGLEYEFEVKKIVTKGDRILDVTLSKVGGKGLFVKEIEQAMLDGEIDMAVHSMKDMPSVLPEGLTSGAVPVRKDPRDCLISKVGGTLDDLPQGAKVGTSSLRRSSQLKAYRPDLQVEWIRGNIDSRLRKLEEGEYDAIILATAGLQRMGWEDRVTSYLPVEISLPAVGQGALGIECREDDQELLQLLALYNDEATARTVAAERRFLSELNGGCQVPIGAYAVLKTGDSLGDGNIIQLTGMVGSPEGDIILKECAEGTDPEALGMEVAEKLKAKGAEKILAQVRG</sequence>
<dbReference type="SUPFAM" id="SSF53850">
    <property type="entry name" value="Periplasmic binding protein-like II"/>
    <property type="match status" value="1"/>
</dbReference>
<dbReference type="RefSeq" id="WP_095267778.1">
    <property type="nucleotide sequence ID" value="NZ_NPBY01000083.1"/>
</dbReference>
<dbReference type="GO" id="GO:0004418">
    <property type="term" value="F:hydroxymethylbilane synthase activity"/>
    <property type="evidence" value="ECO:0007669"/>
    <property type="project" value="UniProtKB-UniRule"/>
</dbReference>
<dbReference type="Gene3D" id="3.30.160.40">
    <property type="entry name" value="Porphobilinogen deaminase, C-terminal domain"/>
    <property type="match status" value="1"/>
</dbReference>
<dbReference type="GO" id="GO:0005737">
    <property type="term" value="C:cytoplasm"/>
    <property type="evidence" value="ECO:0007669"/>
    <property type="project" value="UniProtKB-UniRule"/>
</dbReference>
<gene>
    <name evidence="8" type="primary">hemC</name>
    <name evidence="11" type="ORF">CHH67_23325</name>
</gene>
<dbReference type="HAMAP" id="MF_00260">
    <property type="entry name" value="Porphobil_deam"/>
    <property type="match status" value="1"/>
</dbReference>
<evidence type="ECO:0000256" key="8">
    <source>
        <dbReference type="HAMAP-Rule" id="MF_00260"/>
    </source>
</evidence>
<comment type="function">
    <text evidence="1 8">Tetrapolymerization of the monopyrrole PBG into the hydroxymethylbilane pre-uroporphyrinogen in several discrete steps.</text>
</comment>
<evidence type="ECO:0000256" key="1">
    <source>
        <dbReference type="ARBA" id="ARBA00002869"/>
    </source>
</evidence>
<evidence type="ECO:0000256" key="4">
    <source>
        <dbReference type="ARBA" id="ARBA00011245"/>
    </source>
</evidence>
<dbReference type="InterPro" id="IPR022419">
    <property type="entry name" value="Porphobilin_deaminase_cofac_BS"/>
</dbReference>
<dbReference type="PANTHER" id="PTHR11557">
    <property type="entry name" value="PORPHOBILINOGEN DEAMINASE"/>
    <property type="match status" value="1"/>
</dbReference>
<dbReference type="Proteomes" id="UP000215596">
    <property type="component" value="Unassembled WGS sequence"/>
</dbReference>
<keyword evidence="6 8" id="KW-0627">Porphyrin biosynthesis</keyword>
<proteinExistence type="inferred from homology"/>
<evidence type="ECO:0000313" key="11">
    <source>
        <dbReference type="EMBL" id="PAD72047.1"/>
    </source>
</evidence>
<comment type="cofactor">
    <cofactor evidence="8">
        <name>dipyrromethane</name>
        <dbReference type="ChEBI" id="CHEBI:60342"/>
    </cofactor>
    <text evidence="8">Binds 1 dipyrromethane group covalently.</text>
</comment>
<name>A0A268EFZ0_9BACL</name>
<evidence type="ECO:0000256" key="5">
    <source>
        <dbReference type="ARBA" id="ARBA00022679"/>
    </source>
</evidence>
<protein>
    <recommendedName>
        <fullName evidence="8">Porphobilinogen deaminase</fullName>
        <shortName evidence="8">PBG</shortName>
        <ecNumber evidence="8">2.5.1.61</ecNumber>
    </recommendedName>
    <alternativeName>
        <fullName evidence="8">Hydroxymethylbilane synthase</fullName>
        <shortName evidence="8">HMBS</shortName>
    </alternativeName>
    <alternativeName>
        <fullName evidence="8">Pre-uroporphyrinogen synthase</fullName>
    </alternativeName>
</protein>
<comment type="catalytic activity">
    <reaction evidence="7 8">
        <text>4 porphobilinogen + H2O = hydroxymethylbilane + 4 NH4(+)</text>
        <dbReference type="Rhea" id="RHEA:13185"/>
        <dbReference type="ChEBI" id="CHEBI:15377"/>
        <dbReference type="ChEBI" id="CHEBI:28938"/>
        <dbReference type="ChEBI" id="CHEBI:57845"/>
        <dbReference type="ChEBI" id="CHEBI:58126"/>
        <dbReference type="EC" id="2.5.1.61"/>
    </reaction>
</comment>
<evidence type="ECO:0000256" key="2">
    <source>
        <dbReference type="ARBA" id="ARBA00004735"/>
    </source>
</evidence>
<comment type="similarity">
    <text evidence="3 8">Belongs to the HMBS family.</text>
</comment>
<dbReference type="InterPro" id="IPR000860">
    <property type="entry name" value="HemC"/>
</dbReference>
<dbReference type="PROSITE" id="PS00533">
    <property type="entry name" value="PORPHOBILINOGEN_DEAM"/>
    <property type="match status" value="1"/>
</dbReference>
<evidence type="ECO:0000259" key="10">
    <source>
        <dbReference type="Pfam" id="PF03900"/>
    </source>
</evidence>
<reference evidence="11 12" key="1">
    <citation type="submission" date="2017-07" db="EMBL/GenBank/DDBJ databases">
        <title>Isolation and whole genome analysis of endospore-forming bacteria from heroin.</title>
        <authorList>
            <person name="Kalinowski J."/>
            <person name="Ahrens B."/>
            <person name="Al-Dilaimi A."/>
            <person name="Winkler A."/>
            <person name="Wibberg D."/>
            <person name="Schleenbecker U."/>
            <person name="Ruckert C."/>
            <person name="Wolfel R."/>
            <person name="Grass G."/>
        </authorList>
    </citation>
    <scope>NUCLEOTIDE SEQUENCE [LARGE SCALE GENOMIC DNA]</scope>
    <source>
        <strain evidence="11 12">7537-G1</strain>
    </source>
</reference>
<dbReference type="CDD" id="cd13646">
    <property type="entry name" value="PBP2_EcHMBS_like"/>
    <property type="match status" value="1"/>
</dbReference>
<dbReference type="SUPFAM" id="SSF54782">
    <property type="entry name" value="Porphobilinogen deaminase (hydroxymethylbilane synthase), C-terminal domain"/>
    <property type="match status" value="1"/>
</dbReference>
<organism evidence="11 12">
    <name type="scientific">Paenibacillus campinasensis</name>
    <dbReference type="NCBI Taxonomy" id="66347"/>
    <lineage>
        <taxon>Bacteria</taxon>
        <taxon>Bacillati</taxon>
        <taxon>Bacillota</taxon>
        <taxon>Bacilli</taxon>
        <taxon>Bacillales</taxon>
        <taxon>Paenibacillaceae</taxon>
        <taxon>Paenibacillus</taxon>
    </lineage>
</organism>
<accession>A0A268EFZ0</accession>
<comment type="subunit">
    <text evidence="4 8">Monomer.</text>
</comment>
<evidence type="ECO:0000256" key="6">
    <source>
        <dbReference type="ARBA" id="ARBA00023244"/>
    </source>
</evidence>
<evidence type="ECO:0000259" key="9">
    <source>
        <dbReference type="Pfam" id="PF01379"/>
    </source>
</evidence>
<dbReference type="PIRSF" id="PIRSF001438">
    <property type="entry name" value="4pyrrol_synth_OHMeBilane_synth"/>
    <property type="match status" value="1"/>
</dbReference>
<dbReference type="OrthoDB" id="9810298at2"/>
<dbReference type="EC" id="2.5.1.61" evidence="8"/>
<dbReference type="PANTHER" id="PTHR11557:SF0">
    <property type="entry name" value="PORPHOBILINOGEN DEAMINASE"/>
    <property type="match status" value="1"/>
</dbReference>
<dbReference type="AlphaFoldDB" id="A0A268EFZ0"/>
<comment type="caution">
    <text evidence="11">The sequence shown here is derived from an EMBL/GenBank/DDBJ whole genome shotgun (WGS) entry which is preliminary data.</text>
</comment>
<evidence type="ECO:0000256" key="3">
    <source>
        <dbReference type="ARBA" id="ARBA00005638"/>
    </source>
</evidence>
<evidence type="ECO:0000256" key="7">
    <source>
        <dbReference type="ARBA" id="ARBA00048169"/>
    </source>
</evidence>
<dbReference type="InterPro" id="IPR022417">
    <property type="entry name" value="Porphobilin_deaminase_N"/>
</dbReference>
<feature type="modified residue" description="S-(dipyrrolylmethanemethyl)cysteine" evidence="8">
    <location>
        <position position="245"/>
    </location>
</feature>
<feature type="domain" description="Porphobilinogen deaminase N-terminal" evidence="9">
    <location>
        <begin position="5"/>
        <end position="216"/>
    </location>
</feature>
<dbReference type="PRINTS" id="PR00151">
    <property type="entry name" value="PORPHBDMNASE"/>
</dbReference>
<dbReference type="GO" id="GO:0006782">
    <property type="term" value="P:protoporphyrinogen IX biosynthetic process"/>
    <property type="evidence" value="ECO:0007669"/>
    <property type="project" value="UniProtKB-UniRule"/>
</dbReference>
<dbReference type="FunFam" id="3.40.190.10:FF:000004">
    <property type="entry name" value="Porphobilinogen deaminase"/>
    <property type="match status" value="1"/>
</dbReference>
<comment type="pathway">
    <text evidence="2">Porphyrin-containing compound metabolism; protoporphyrin-IX biosynthesis; coproporphyrinogen-III from 5-aminolevulinate: step 2/4.</text>
</comment>
<dbReference type="FunFam" id="3.40.190.10:FF:000005">
    <property type="entry name" value="Porphobilinogen deaminase"/>
    <property type="match status" value="1"/>
</dbReference>
<dbReference type="InterPro" id="IPR036803">
    <property type="entry name" value="Porphobilinogen_deaminase_C_sf"/>
</dbReference>
<evidence type="ECO:0000313" key="12">
    <source>
        <dbReference type="Proteomes" id="UP000215596"/>
    </source>
</evidence>
<feature type="domain" description="Porphobilinogen deaminase C-terminal" evidence="10">
    <location>
        <begin position="229"/>
        <end position="303"/>
    </location>
</feature>
<keyword evidence="5 8" id="KW-0808">Transferase</keyword>